<comment type="caution">
    <text evidence="1">The sequence shown here is derived from an EMBL/GenBank/DDBJ whole genome shotgun (WGS) entry which is preliminary data.</text>
</comment>
<feature type="non-terminal residue" evidence="1">
    <location>
        <position position="1"/>
    </location>
</feature>
<protein>
    <submittedName>
        <fullName evidence="1">Uncharacterized protein</fullName>
    </submittedName>
</protein>
<sequence>IDTVIATLTLLVQLPWVQFLRSCYDPRLY</sequence>
<dbReference type="AlphaFoldDB" id="X1IG26"/>
<proteinExistence type="predicted"/>
<name>X1IG26_9ZZZZ</name>
<organism evidence="1">
    <name type="scientific">marine sediment metagenome</name>
    <dbReference type="NCBI Taxonomy" id="412755"/>
    <lineage>
        <taxon>unclassified sequences</taxon>
        <taxon>metagenomes</taxon>
        <taxon>ecological metagenomes</taxon>
    </lineage>
</organism>
<evidence type="ECO:0000313" key="1">
    <source>
        <dbReference type="EMBL" id="GAH68220.1"/>
    </source>
</evidence>
<accession>X1IG26</accession>
<dbReference type="EMBL" id="BARU01034839">
    <property type="protein sequence ID" value="GAH68220.1"/>
    <property type="molecule type" value="Genomic_DNA"/>
</dbReference>
<reference evidence="1" key="1">
    <citation type="journal article" date="2014" name="Front. Microbiol.">
        <title>High frequency of phylogenetically diverse reductive dehalogenase-homologous genes in deep subseafloor sedimentary metagenomes.</title>
        <authorList>
            <person name="Kawai M."/>
            <person name="Futagami T."/>
            <person name="Toyoda A."/>
            <person name="Takaki Y."/>
            <person name="Nishi S."/>
            <person name="Hori S."/>
            <person name="Arai W."/>
            <person name="Tsubouchi T."/>
            <person name="Morono Y."/>
            <person name="Uchiyama I."/>
            <person name="Ito T."/>
            <person name="Fujiyama A."/>
            <person name="Inagaki F."/>
            <person name="Takami H."/>
        </authorList>
    </citation>
    <scope>NUCLEOTIDE SEQUENCE</scope>
    <source>
        <strain evidence="1">Expedition CK06-06</strain>
    </source>
</reference>
<gene>
    <name evidence="1" type="ORF">S03H2_54629</name>
</gene>